<protein>
    <submittedName>
        <fullName evidence="1">Uncharacterized protein</fullName>
    </submittedName>
</protein>
<accession>A0A0L6UBD0</accession>
<dbReference type="AlphaFoldDB" id="A0A0L6UBD0"/>
<evidence type="ECO:0000313" key="2">
    <source>
        <dbReference type="Proteomes" id="UP000037035"/>
    </source>
</evidence>
<keyword evidence="2" id="KW-1185">Reference proteome</keyword>
<dbReference type="Proteomes" id="UP000037035">
    <property type="component" value="Unassembled WGS sequence"/>
</dbReference>
<dbReference type="VEuPathDB" id="FungiDB:VP01_7g12"/>
<proteinExistence type="predicted"/>
<organism evidence="1 2">
    <name type="scientific">Puccinia sorghi</name>
    <dbReference type="NCBI Taxonomy" id="27349"/>
    <lineage>
        <taxon>Eukaryota</taxon>
        <taxon>Fungi</taxon>
        <taxon>Dikarya</taxon>
        <taxon>Basidiomycota</taxon>
        <taxon>Pucciniomycotina</taxon>
        <taxon>Pucciniomycetes</taxon>
        <taxon>Pucciniales</taxon>
        <taxon>Pucciniaceae</taxon>
        <taxon>Puccinia</taxon>
    </lineage>
</organism>
<dbReference type="EMBL" id="LAVV01013495">
    <property type="protein sequence ID" value="KNZ45572.1"/>
    <property type="molecule type" value="Genomic_DNA"/>
</dbReference>
<comment type="caution">
    <text evidence="1">The sequence shown here is derived from an EMBL/GenBank/DDBJ whole genome shotgun (WGS) entry which is preliminary data.</text>
</comment>
<evidence type="ECO:0000313" key="1">
    <source>
        <dbReference type="EMBL" id="KNZ45572.1"/>
    </source>
</evidence>
<gene>
    <name evidence="1" type="ORF">VP01_7g12</name>
</gene>
<reference evidence="1 2" key="1">
    <citation type="submission" date="2015-08" db="EMBL/GenBank/DDBJ databases">
        <title>Next Generation Sequencing and Analysis of the Genome of Puccinia sorghi L Schw, the Causal Agent of Maize Common Rust.</title>
        <authorList>
            <person name="Rochi L."/>
            <person name="Burguener G."/>
            <person name="Darino M."/>
            <person name="Turjanski A."/>
            <person name="Kreff E."/>
            <person name="Dieguez M.J."/>
            <person name="Sacco F."/>
        </authorList>
    </citation>
    <scope>NUCLEOTIDE SEQUENCE [LARGE SCALE GENOMIC DNA]</scope>
    <source>
        <strain evidence="1 2">RO10H11247</strain>
    </source>
</reference>
<sequence>MIDVRSWIKDRAELFKHICYALEEMTHSLLLPLSRHNFHMRIRPTQPILRLSRGSSVSCSGSASDDDPLGNSRIWPFPLGRSGMALYCSTVQAECPAGPSGPIAFSTYLLVLSSVSSHSMDWPEEKSRPCPALSAKTRFYNHLPILEAPFHIQNVASAEIYSSPLPCVSTCLLNSNFQDTLGRTTQVVPHVDLVWLTTHHLEMKNCPLFPQASLFCALILTLVHNKRITPTVTLIQYLIPSTILILPGLENLHPSRIYPLIPNILSDYLRTPLTSLPSLPLHPSKNLQTQCCRGLDTPFFSFSECNSPSSMYVVDYFPSKLYLPPRVIPDHLFNILNNLALLLILLPLCYLLQASCEVVTILILLMLSNPLASSGSHITLCRPPHDIIISRWMMVLCLFFSTFNQIEENLNHCLLVSQDFLHDNYVFFLFKIYVGNSSSSYSSRNLFLFISLFLNQLRAFWTESFFEPCVVAIVFDSNSISTRKFTIGSPPTFSATLSANQVTSFEPPRPTQKFNTLHPHFNFLKKHFFHTYRLASVYPTRDLPCEIQIISIIFVDLRFPSPVQCWLI</sequence>
<name>A0A0L6UBD0_9BASI</name>